<keyword evidence="2" id="KW-0677">Repeat</keyword>
<feature type="non-terminal residue" evidence="5">
    <location>
        <position position="137"/>
    </location>
</feature>
<dbReference type="PANTHER" id="PTHR19879:SF9">
    <property type="entry name" value="TRANSCRIPTION INITIATION FACTOR TFIID SUBUNIT 5"/>
    <property type="match status" value="1"/>
</dbReference>
<dbReference type="PANTHER" id="PTHR19879">
    <property type="entry name" value="TRANSCRIPTION INITIATION FACTOR TFIID"/>
    <property type="match status" value="1"/>
</dbReference>
<dbReference type="InterPro" id="IPR001680">
    <property type="entry name" value="WD40_rpt"/>
</dbReference>
<dbReference type="PROSITE" id="PS50082">
    <property type="entry name" value="WD_REPEATS_2"/>
    <property type="match status" value="1"/>
</dbReference>
<evidence type="ECO:0000256" key="2">
    <source>
        <dbReference type="ARBA" id="ARBA00022737"/>
    </source>
</evidence>
<sequence length="137" mass="14243">MSSADTTPMDISEPPTATDATLPPSGTIDTSIPSVDENPNRPVASVSPLAGSMPVETAPGSSRNGPNYQLLMTLSGHVKGISSVKFSADGNYLASGSTDKTIRIWNTSDGKPIRYIAGHKLGISDVAWNPDGRLVCS</sequence>
<accession>A0AAV5TTP9</accession>
<dbReference type="Gene3D" id="2.130.10.10">
    <property type="entry name" value="YVTN repeat-like/Quinoprotein amine dehydrogenase"/>
    <property type="match status" value="1"/>
</dbReference>
<gene>
    <name evidence="5" type="ORF">PENTCL1PPCAC_20004</name>
</gene>
<proteinExistence type="predicted"/>
<organism evidence="5 6">
    <name type="scientific">Pristionchus entomophagus</name>
    <dbReference type="NCBI Taxonomy" id="358040"/>
    <lineage>
        <taxon>Eukaryota</taxon>
        <taxon>Metazoa</taxon>
        <taxon>Ecdysozoa</taxon>
        <taxon>Nematoda</taxon>
        <taxon>Chromadorea</taxon>
        <taxon>Rhabditida</taxon>
        <taxon>Rhabditina</taxon>
        <taxon>Diplogasteromorpha</taxon>
        <taxon>Diplogasteroidea</taxon>
        <taxon>Neodiplogasteridae</taxon>
        <taxon>Pristionchus</taxon>
    </lineage>
</organism>
<keyword evidence="6" id="KW-1185">Reference proteome</keyword>
<dbReference type="InterPro" id="IPR019775">
    <property type="entry name" value="WD40_repeat_CS"/>
</dbReference>
<evidence type="ECO:0000313" key="6">
    <source>
        <dbReference type="Proteomes" id="UP001432027"/>
    </source>
</evidence>
<evidence type="ECO:0008006" key="7">
    <source>
        <dbReference type="Google" id="ProtNLM"/>
    </source>
</evidence>
<dbReference type="InterPro" id="IPR036322">
    <property type="entry name" value="WD40_repeat_dom_sf"/>
</dbReference>
<feature type="region of interest" description="Disordered" evidence="4">
    <location>
        <begin position="1"/>
        <end position="66"/>
    </location>
</feature>
<dbReference type="InterPro" id="IPR015943">
    <property type="entry name" value="WD40/YVTN_repeat-like_dom_sf"/>
</dbReference>
<dbReference type="SUPFAM" id="SSF50978">
    <property type="entry name" value="WD40 repeat-like"/>
    <property type="match status" value="1"/>
</dbReference>
<dbReference type="AlphaFoldDB" id="A0AAV5TTP9"/>
<dbReference type="Pfam" id="PF00400">
    <property type="entry name" value="WD40"/>
    <property type="match status" value="2"/>
</dbReference>
<protein>
    <recommendedName>
        <fullName evidence="7">WD40 domain-containing protein</fullName>
    </recommendedName>
</protein>
<dbReference type="SMART" id="SM00320">
    <property type="entry name" value="WD40"/>
    <property type="match status" value="1"/>
</dbReference>
<dbReference type="PROSITE" id="PS50294">
    <property type="entry name" value="WD_REPEATS_REGION"/>
    <property type="match status" value="1"/>
</dbReference>
<feature type="repeat" description="WD" evidence="3">
    <location>
        <begin position="74"/>
        <end position="115"/>
    </location>
</feature>
<evidence type="ECO:0000256" key="3">
    <source>
        <dbReference type="PROSITE-ProRule" id="PRU00221"/>
    </source>
</evidence>
<evidence type="ECO:0000313" key="5">
    <source>
        <dbReference type="EMBL" id="GMS97829.1"/>
    </source>
</evidence>
<keyword evidence="1 3" id="KW-0853">WD repeat</keyword>
<name>A0AAV5TTP9_9BILA</name>
<dbReference type="EMBL" id="BTSX01000004">
    <property type="protein sequence ID" value="GMS97829.1"/>
    <property type="molecule type" value="Genomic_DNA"/>
</dbReference>
<evidence type="ECO:0000256" key="1">
    <source>
        <dbReference type="ARBA" id="ARBA00022574"/>
    </source>
</evidence>
<evidence type="ECO:0000256" key="4">
    <source>
        <dbReference type="SAM" id="MobiDB-lite"/>
    </source>
</evidence>
<comment type="caution">
    <text evidence="5">The sequence shown here is derived from an EMBL/GenBank/DDBJ whole genome shotgun (WGS) entry which is preliminary data.</text>
</comment>
<reference evidence="5" key="1">
    <citation type="submission" date="2023-10" db="EMBL/GenBank/DDBJ databases">
        <title>Genome assembly of Pristionchus species.</title>
        <authorList>
            <person name="Yoshida K."/>
            <person name="Sommer R.J."/>
        </authorList>
    </citation>
    <scope>NUCLEOTIDE SEQUENCE</scope>
    <source>
        <strain evidence="5">RS0144</strain>
    </source>
</reference>
<dbReference type="Proteomes" id="UP001432027">
    <property type="component" value="Unassembled WGS sequence"/>
</dbReference>
<dbReference type="PROSITE" id="PS00678">
    <property type="entry name" value="WD_REPEATS_1"/>
    <property type="match status" value="1"/>
</dbReference>